<dbReference type="InterPro" id="IPR001254">
    <property type="entry name" value="Trypsin_dom"/>
</dbReference>
<evidence type="ECO:0000313" key="8">
    <source>
        <dbReference type="EMBL" id="KAG5849462.1"/>
    </source>
</evidence>
<sequence>MLRACCQATGGWRTCEQCTASGQSEERKVRRSGVDACGTGAVYFYGRRRRGVTESLALGRGSHKPDPPIPHVKTNPEDVREEVVLFYGGEISAKCSVTFLPSYKVRVGDYHTLVPEEFEAEYGVEEVVLHPNYRPHSNDYDLALVRLFGRDGRCAVLSRHVLPACLPRHRERVLRLASTCFITGWGDTGRAYSRTLQQASISLLSRRWCEASYPGQFTGRMLCAGNAAADKWVDSCRGDSGGRWSASGPAAAAAGWVVYGVTSWGTPAGCRTRRGLHQSLGLRALDQASDRPVAPPTSASPSTPSPRE</sequence>
<comment type="caution">
    <text evidence="8">The sequence shown here is derived from an EMBL/GenBank/DDBJ whole genome shotgun (WGS) entry which is preliminary data.</text>
</comment>
<feature type="region of interest" description="Disordered" evidence="6">
    <location>
        <begin position="284"/>
        <end position="308"/>
    </location>
</feature>
<protein>
    <recommendedName>
        <fullName evidence="5">trypsin</fullName>
        <ecNumber evidence="5">3.4.21.4</ecNumber>
    </recommendedName>
</protein>
<feature type="domain" description="Peptidase S1" evidence="7">
    <location>
        <begin position="92"/>
        <end position="270"/>
    </location>
</feature>
<dbReference type="InterPro" id="IPR050127">
    <property type="entry name" value="Serine_Proteases_S1"/>
</dbReference>
<dbReference type="CDD" id="cd00190">
    <property type="entry name" value="Tryp_SPc"/>
    <property type="match status" value="1"/>
</dbReference>
<dbReference type="InterPro" id="IPR009003">
    <property type="entry name" value="Peptidase_S1_PA"/>
</dbReference>
<dbReference type="SUPFAM" id="SSF50494">
    <property type="entry name" value="Trypsin-like serine proteases"/>
    <property type="match status" value="1"/>
</dbReference>
<dbReference type="SMART" id="SM00020">
    <property type="entry name" value="Tryp_SPc"/>
    <property type="match status" value="1"/>
</dbReference>
<evidence type="ECO:0000256" key="3">
    <source>
        <dbReference type="ARBA" id="ARBA00022825"/>
    </source>
</evidence>
<dbReference type="GO" id="GO:0005615">
    <property type="term" value="C:extracellular space"/>
    <property type="evidence" value="ECO:0007669"/>
    <property type="project" value="TreeGrafter"/>
</dbReference>
<evidence type="ECO:0000256" key="6">
    <source>
        <dbReference type="SAM" id="MobiDB-lite"/>
    </source>
</evidence>
<comment type="catalytic activity">
    <reaction evidence="4">
        <text>Preferential cleavage: Arg-|-Xaa, Lys-|-Xaa.</text>
        <dbReference type="EC" id="3.4.21.4"/>
    </reaction>
</comment>
<dbReference type="AlphaFoldDB" id="A0A9D3S445"/>
<keyword evidence="9" id="KW-1185">Reference proteome</keyword>
<evidence type="ECO:0000256" key="1">
    <source>
        <dbReference type="ARBA" id="ARBA00022670"/>
    </source>
</evidence>
<evidence type="ECO:0000259" key="7">
    <source>
        <dbReference type="PROSITE" id="PS50240"/>
    </source>
</evidence>
<keyword evidence="2" id="KW-0378">Hydrolase</keyword>
<dbReference type="PROSITE" id="PS50240">
    <property type="entry name" value="TRYPSIN_DOM"/>
    <property type="match status" value="1"/>
</dbReference>
<evidence type="ECO:0000256" key="2">
    <source>
        <dbReference type="ARBA" id="ARBA00022801"/>
    </source>
</evidence>
<dbReference type="Pfam" id="PF00089">
    <property type="entry name" value="Trypsin"/>
    <property type="match status" value="1"/>
</dbReference>
<dbReference type="PANTHER" id="PTHR24264">
    <property type="entry name" value="TRYPSIN-RELATED"/>
    <property type="match status" value="1"/>
</dbReference>
<dbReference type="GO" id="GO:0006508">
    <property type="term" value="P:proteolysis"/>
    <property type="evidence" value="ECO:0007669"/>
    <property type="project" value="UniProtKB-KW"/>
</dbReference>
<dbReference type="PANTHER" id="PTHR24264:SF54">
    <property type="entry name" value="PEPTIDASE S1 DOMAIN-CONTAINING PROTEIN"/>
    <property type="match status" value="1"/>
</dbReference>
<evidence type="ECO:0000256" key="4">
    <source>
        <dbReference type="ARBA" id="ARBA00036320"/>
    </source>
</evidence>
<proteinExistence type="predicted"/>
<dbReference type="EC" id="3.4.21.4" evidence="5"/>
<organism evidence="8 9">
    <name type="scientific">Anguilla anguilla</name>
    <name type="common">European freshwater eel</name>
    <name type="synonym">Muraena anguilla</name>
    <dbReference type="NCBI Taxonomy" id="7936"/>
    <lineage>
        <taxon>Eukaryota</taxon>
        <taxon>Metazoa</taxon>
        <taxon>Chordata</taxon>
        <taxon>Craniata</taxon>
        <taxon>Vertebrata</taxon>
        <taxon>Euteleostomi</taxon>
        <taxon>Actinopterygii</taxon>
        <taxon>Neopterygii</taxon>
        <taxon>Teleostei</taxon>
        <taxon>Anguilliformes</taxon>
        <taxon>Anguillidae</taxon>
        <taxon>Anguilla</taxon>
    </lineage>
</organism>
<dbReference type="FunFam" id="2.40.10.10:FF:000053">
    <property type="entry name" value="Neurotrypsin"/>
    <property type="match status" value="1"/>
</dbReference>
<dbReference type="EMBL" id="JAFIRN010000005">
    <property type="protein sequence ID" value="KAG5849462.1"/>
    <property type="molecule type" value="Genomic_DNA"/>
</dbReference>
<accession>A0A9D3S445</accession>
<evidence type="ECO:0000313" key="9">
    <source>
        <dbReference type="Proteomes" id="UP001044222"/>
    </source>
</evidence>
<name>A0A9D3S445_ANGAN</name>
<gene>
    <name evidence="8" type="ORF">ANANG_G00110710</name>
</gene>
<dbReference type="GO" id="GO:0004252">
    <property type="term" value="F:serine-type endopeptidase activity"/>
    <property type="evidence" value="ECO:0007669"/>
    <property type="project" value="UniProtKB-EC"/>
</dbReference>
<keyword evidence="1" id="KW-0645">Protease</keyword>
<keyword evidence="3" id="KW-0720">Serine protease</keyword>
<dbReference type="InterPro" id="IPR043504">
    <property type="entry name" value="Peptidase_S1_PA_chymotrypsin"/>
</dbReference>
<dbReference type="Gene3D" id="2.40.10.10">
    <property type="entry name" value="Trypsin-like serine proteases"/>
    <property type="match status" value="2"/>
</dbReference>
<reference evidence="8" key="1">
    <citation type="submission" date="2021-01" db="EMBL/GenBank/DDBJ databases">
        <title>A chromosome-scale assembly of European eel, Anguilla anguilla.</title>
        <authorList>
            <person name="Henkel C."/>
            <person name="Jong-Raadsen S.A."/>
            <person name="Dufour S."/>
            <person name="Weltzien F.-A."/>
            <person name="Palstra A.P."/>
            <person name="Pelster B."/>
            <person name="Spaink H.P."/>
            <person name="Van Den Thillart G.E."/>
            <person name="Jansen H."/>
            <person name="Zahm M."/>
            <person name="Klopp C."/>
            <person name="Cedric C."/>
            <person name="Louis A."/>
            <person name="Berthelot C."/>
            <person name="Parey E."/>
            <person name="Roest Crollius H."/>
            <person name="Montfort J."/>
            <person name="Robinson-Rechavi M."/>
            <person name="Bucao C."/>
            <person name="Bouchez O."/>
            <person name="Gislard M."/>
            <person name="Lluch J."/>
            <person name="Milhes M."/>
            <person name="Lampietro C."/>
            <person name="Lopez Roques C."/>
            <person name="Donnadieu C."/>
            <person name="Braasch I."/>
            <person name="Desvignes T."/>
            <person name="Postlethwait J."/>
            <person name="Bobe J."/>
            <person name="Guiguen Y."/>
            <person name="Dirks R."/>
        </authorList>
    </citation>
    <scope>NUCLEOTIDE SEQUENCE</scope>
    <source>
        <strain evidence="8">Tag_6206</strain>
        <tissue evidence="8">Liver</tissue>
    </source>
</reference>
<evidence type="ECO:0000256" key="5">
    <source>
        <dbReference type="ARBA" id="ARBA00038868"/>
    </source>
</evidence>
<dbReference type="Proteomes" id="UP001044222">
    <property type="component" value="Unassembled WGS sequence"/>
</dbReference>